<proteinExistence type="predicted"/>
<keyword evidence="1" id="KW-0472">Membrane</keyword>
<gene>
    <name evidence="2" type="primary">hofN</name>
    <name evidence="2" type="ORF">PDTA9734_04010</name>
</gene>
<feature type="transmembrane region" description="Helical" evidence="1">
    <location>
        <begin position="21"/>
        <end position="39"/>
    </location>
</feature>
<protein>
    <submittedName>
        <fullName evidence="2">DNA utilization protein HofN</fullName>
    </submittedName>
</protein>
<keyword evidence="1" id="KW-0812">Transmembrane</keyword>
<dbReference type="InterPro" id="IPR052534">
    <property type="entry name" value="Extracell_DNA_Util/SecSys_Comp"/>
</dbReference>
<evidence type="ECO:0000313" key="3">
    <source>
        <dbReference type="Proteomes" id="UP001320460"/>
    </source>
</evidence>
<evidence type="ECO:0000256" key="1">
    <source>
        <dbReference type="SAM" id="Phobius"/>
    </source>
</evidence>
<dbReference type="Proteomes" id="UP001320460">
    <property type="component" value="Chromosome"/>
</dbReference>
<dbReference type="EMBL" id="AP025334">
    <property type="protein sequence ID" value="BDD48914.1"/>
    <property type="molecule type" value="Genomic_DNA"/>
</dbReference>
<dbReference type="PANTHER" id="PTHR40278:SF1">
    <property type="entry name" value="DNA UTILIZATION PROTEIN HOFN"/>
    <property type="match status" value="1"/>
</dbReference>
<keyword evidence="3" id="KW-1185">Reference proteome</keyword>
<organism evidence="2 3">
    <name type="scientific">Phytobacter diazotrophicus</name>
    <dbReference type="NCBI Taxonomy" id="395631"/>
    <lineage>
        <taxon>Bacteria</taxon>
        <taxon>Pseudomonadati</taxon>
        <taxon>Pseudomonadota</taxon>
        <taxon>Gammaproteobacteria</taxon>
        <taxon>Enterobacterales</taxon>
        <taxon>Enterobacteriaceae</taxon>
        <taxon>Phytobacter</taxon>
    </lineage>
</organism>
<dbReference type="InterPro" id="IPR007813">
    <property type="entry name" value="PilN"/>
</dbReference>
<dbReference type="PANTHER" id="PTHR40278">
    <property type="entry name" value="DNA UTILIZATION PROTEIN HOFN"/>
    <property type="match status" value="1"/>
</dbReference>
<keyword evidence="1" id="KW-1133">Transmembrane helix</keyword>
<name>A0ABM7VPH5_9ENTR</name>
<dbReference type="Pfam" id="PF05137">
    <property type="entry name" value="PilN"/>
    <property type="match status" value="1"/>
</dbReference>
<sequence length="179" mass="20740">MEQMINLLPWREQRQQACRRFWGQLLAYAVGLMALITLGCQVKAGQDKQIATLWLQSDAQMLSALKAKQPHFQAQHQLWLKQQARMQRHNQTRQWQQRLAELAEKMPDSAWLTEVHFQQGQLSVSGIARTFQSLSELEQALDTTAGFRLRQTGSTGQDAQGRWQFHYQLNKEDEHAAQP</sequence>
<evidence type="ECO:0000313" key="2">
    <source>
        <dbReference type="EMBL" id="BDD48914.1"/>
    </source>
</evidence>
<reference evidence="2 3" key="1">
    <citation type="submission" date="2021-12" db="EMBL/GenBank/DDBJ databases">
        <title>Complete genome sequence of Phytobacter diazotrophicus TA9734.</title>
        <authorList>
            <person name="Kubota H."/>
            <person name="Nakayama Y."/>
            <person name="Ariyoshi T."/>
        </authorList>
    </citation>
    <scope>NUCLEOTIDE SEQUENCE [LARGE SCALE GENOMIC DNA]</scope>
    <source>
        <strain evidence="2 3">TA9734</strain>
    </source>
</reference>
<dbReference type="RefSeq" id="WP_125123779.1">
    <property type="nucleotide sequence ID" value="NZ_AP025334.1"/>
</dbReference>
<accession>A0ABM7VPH5</accession>